<dbReference type="Proteomes" id="UP001458880">
    <property type="component" value="Unassembled WGS sequence"/>
</dbReference>
<proteinExistence type="predicted"/>
<keyword evidence="1" id="KW-0472">Membrane</keyword>
<gene>
    <name evidence="2" type="ORF">QE152_g8653</name>
</gene>
<dbReference type="EMBL" id="JASPKY010000070">
    <property type="protein sequence ID" value="KAK9739827.1"/>
    <property type="molecule type" value="Genomic_DNA"/>
</dbReference>
<accession>A0AAW1M023</accession>
<keyword evidence="1" id="KW-0812">Transmembrane</keyword>
<evidence type="ECO:0000313" key="2">
    <source>
        <dbReference type="EMBL" id="KAK9739827.1"/>
    </source>
</evidence>
<reference evidence="2 3" key="1">
    <citation type="journal article" date="2024" name="BMC Genomics">
        <title>De novo assembly and annotation of Popillia japonica's genome with initial clues to its potential as an invasive pest.</title>
        <authorList>
            <person name="Cucini C."/>
            <person name="Boschi S."/>
            <person name="Funari R."/>
            <person name="Cardaioli E."/>
            <person name="Iannotti N."/>
            <person name="Marturano G."/>
            <person name="Paoli F."/>
            <person name="Bruttini M."/>
            <person name="Carapelli A."/>
            <person name="Frati F."/>
            <person name="Nardi F."/>
        </authorList>
    </citation>
    <scope>NUCLEOTIDE SEQUENCE [LARGE SCALE GENOMIC DNA]</scope>
    <source>
        <strain evidence="2">DMR45628</strain>
    </source>
</reference>
<feature type="transmembrane region" description="Helical" evidence="1">
    <location>
        <begin position="60"/>
        <end position="81"/>
    </location>
</feature>
<organism evidence="2 3">
    <name type="scientific">Popillia japonica</name>
    <name type="common">Japanese beetle</name>
    <dbReference type="NCBI Taxonomy" id="7064"/>
    <lineage>
        <taxon>Eukaryota</taxon>
        <taxon>Metazoa</taxon>
        <taxon>Ecdysozoa</taxon>
        <taxon>Arthropoda</taxon>
        <taxon>Hexapoda</taxon>
        <taxon>Insecta</taxon>
        <taxon>Pterygota</taxon>
        <taxon>Neoptera</taxon>
        <taxon>Endopterygota</taxon>
        <taxon>Coleoptera</taxon>
        <taxon>Polyphaga</taxon>
        <taxon>Scarabaeiformia</taxon>
        <taxon>Scarabaeidae</taxon>
        <taxon>Rutelinae</taxon>
        <taxon>Popillia</taxon>
    </lineage>
</organism>
<keyword evidence="3" id="KW-1185">Reference proteome</keyword>
<evidence type="ECO:0000313" key="3">
    <source>
        <dbReference type="Proteomes" id="UP001458880"/>
    </source>
</evidence>
<protein>
    <submittedName>
        <fullName evidence="2">Uncharacterized protein</fullName>
    </submittedName>
</protein>
<sequence length="145" mass="17424">MDKSQIARINTSIEAIQLSPIKITNIKLDDLKWTNHKLHELDQILDKQLKQEVPQVSSPWYWTFLSIIGSTIGLLLVYKLFKWIGLFRCIMMDIPFHYWFNNWPPIGLQAIQMDWIIPMHYENFMLSNLISFIRQLLCEDFQYQY</sequence>
<comment type="caution">
    <text evidence="2">The sequence shown here is derived from an EMBL/GenBank/DDBJ whole genome shotgun (WGS) entry which is preliminary data.</text>
</comment>
<keyword evidence="1" id="KW-1133">Transmembrane helix</keyword>
<dbReference type="AlphaFoldDB" id="A0AAW1M023"/>
<evidence type="ECO:0000256" key="1">
    <source>
        <dbReference type="SAM" id="Phobius"/>
    </source>
</evidence>
<name>A0AAW1M023_POPJA</name>